<dbReference type="Proteomes" id="UP001596391">
    <property type="component" value="Unassembled WGS sequence"/>
</dbReference>
<dbReference type="NCBIfam" id="TIGR03623">
    <property type="entry name" value="probable DNA repair protein"/>
    <property type="match status" value="1"/>
</dbReference>
<reference evidence="3" key="1">
    <citation type="journal article" date="2019" name="Int. J. Syst. Evol. Microbiol.">
        <title>The Global Catalogue of Microorganisms (GCM) 10K type strain sequencing project: providing services to taxonomists for standard genome sequencing and annotation.</title>
        <authorList>
            <consortium name="The Broad Institute Genomics Platform"/>
            <consortium name="The Broad Institute Genome Sequencing Center for Infectious Disease"/>
            <person name="Wu L."/>
            <person name="Ma J."/>
        </authorList>
    </citation>
    <scope>NUCLEOTIDE SEQUENCE [LARGE SCALE GENOMIC DNA]</scope>
    <source>
        <strain evidence="3">CGMCC 1.16026</strain>
    </source>
</reference>
<evidence type="ECO:0000313" key="3">
    <source>
        <dbReference type="Proteomes" id="UP001596391"/>
    </source>
</evidence>
<dbReference type="InterPro" id="IPR011604">
    <property type="entry name" value="PDDEXK-like_dom_sf"/>
</dbReference>
<sequence length="893" mass="99901">MPARSTKLPELLRSLEEGTLLLTPDAAAAASWRRLHDDAQRQAGKQLWQPANILCWNEWLRRLHTELVVAGHEERILLNAAQEHSLWREVVLADPEHSLLAPADSLAELAFDGFRTASAWQVETNLRHTAVTHDARRFAAWVEHFQRMTSRDHLLPGAQLERALVERLRQHHVPLLKRILLLGFDEVLPAQVHLLDAFASAGTRVVELAYDHARPVAHSATVLPDETKELRFGLRWLRHYLDAHPGHHAAIVVPDLQEIAPTLEPLLGEIFAPWIQDVAAENTIVPWQNDIASPLRNNLMVRSAIDLLAWVLGPLSLQRLSALLTSPYTGLAPDPDAAARFDAFVIQPCMLLRPEMTLFFAQQLAREKPQHAAIAEWLYKLHQFAMETAALPPRRSFAQWTDTLWLLLKTASWADARPLDAQETEVREAFASVVDQMATLDFQPQRVTLTEFAREFERQLGATATPTHTAANIHIMTPEAAASQVFDALLFLRATDDKLPSPLRAHPLIDRNLQRAHGMPGTDGSLDLQRAQRLFAKLLQAAPTALFTTAAESPQAKLRPSPFLSTIPEVAACTLLPPEQRDETVQLESFADIEPLPLLPSPQVRGGARVLKQQAACGFLAFAELRLGGHDIESGDAGFNAIDSGNVLHEALEEFWRETKSQAELLAMDQQQRHQAIVDAVDKALQRYRTQDRWDVAYLALYRERMISLLHAWMPFELERGPFTVIAFEEKTTASIGPLELTLRMDRIDRVRDNGMVYIDYKTGASATPSSWAGDRPEEPQLPLYALQGEVAQLSGLAFARLRAGEQMQYQGWAIEDGILPEKGSTTVDFEDHVAAWKDALTNLAHQFADGRAEVAPKDPTVNCKHCAQRLLCRVNIDALLQHVEESEEASHG</sequence>
<dbReference type="RefSeq" id="WP_263370552.1">
    <property type="nucleotide sequence ID" value="NZ_JAGSYD010000002.1"/>
</dbReference>
<evidence type="ECO:0000259" key="1">
    <source>
        <dbReference type="Pfam" id="PF12705"/>
    </source>
</evidence>
<proteinExistence type="predicted"/>
<dbReference type="InterPro" id="IPR027417">
    <property type="entry name" value="P-loop_NTPase"/>
</dbReference>
<dbReference type="Pfam" id="PF12705">
    <property type="entry name" value="PDDEXK_1"/>
    <property type="match status" value="1"/>
</dbReference>
<name>A0ABW1Z5C3_9BACT</name>
<feature type="domain" description="PD-(D/E)XK endonuclease-like" evidence="1">
    <location>
        <begin position="611"/>
        <end position="874"/>
    </location>
</feature>
<organism evidence="2 3">
    <name type="scientific">Granulicella cerasi</name>
    <dbReference type="NCBI Taxonomy" id="741063"/>
    <lineage>
        <taxon>Bacteria</taxon>
        <taxon>Pseudomonadati</taxon>
        <taxon>Acidobacteriota</taxon>
        <taxon>Terriglobia</taxon>
        <taxon>Terriglobales</taxon>
        <taxon>Acidobacteriaceae</taxon>
        <taxon>Granulicella</taxon>
    </lineage>
</organism>
<accession>A0ABW1Z5C3</accession>
<dbReference type="InterPro" id="IPR019925">
    <property type="entry name" value="DNA_repair_protein_predicted"/>
</dbReference>
<dbReference type="Gene3D" id="3.90.320.10">
    <property type="match status" value="1"/>
</dbReference>
<dbReference type="InterPro" id="IPR038726">
    <property type="entry name" value="PDDEXK_AddAB-type"/>
</dbReference>
<keyword evidence="3" id="KW-1185">Reference proteome</keyword>
<dbReference type="SUPFAM" id="SSF52540">
    <property type="entry name" value="P-loop containing nucleoside triphosphate hydrolases"/>
    <property type="match status" value="1"/>
</dbReference>
<protein>
    <submittedName>
        <fullName evidence="2">PD-(D/E)XK nuclease family protein</fullName>
    </submittedName>
</protein>
<evidence type="ECO:0000313" key="2">
    <source>
        <dbReference type="EMBL" id="MFC6644068.1"/>
    </source>
</evidence>
<gene>
    <name evidence="2" type="ORF">ACFQBQ_00345</name>
</gene>
<comment type="caution">
    <text evidence="2">The sequence shown here is derived from an EMBL/GenBank/DDBJ whole genome shotgun (WGS) entry which is preliminary data.</text>
</comment>
<dbReference type="EMBL" id="JBHSWI010000001">
    <property type="protein sequence ID" value="MFC6644068.1"/>
    <property type="molecule type" value="Genomic_DNA"/>
</dbReference>